<evidence type="ECO:0000256" key="10">
    <source>
        <dbReference type="ARBA" id="ARBA00023326"/>
    </source>
</evidence>
<evidence type="ECO:0000256" key="9">
    <source>
        <dbReference type="ARBA" id="ARBA00023295"/>
    </source>
</evidence>
<evidence type="ECO:0000256" key="6">
    <source>
        <dbReference type="ARBA" id="ARBA00022801"/>
    </source>
</evidence>
<evidence type="ECO:0000256" key="3">
    <source>
        <dbReference type="ARBA" id="ARBA00008061"/>
    </source>
</evidence>
<comment type="catalytic activity">
    <reaction evidence="1 12">
        <text>Endohydrolysis of (1-&gt;4)-alpha-D-glucosidic linkages in polysaccharides containing three or more (1-&gt;4)-alpha-linked D-glucose units.</text>
        <dbReference type="EC" id="3.2.1.1"/>
    </reaction>
</comment>
<evidence type="ECO:0000256" key="11">
    <source>
        <dbReference type="RuleBase" id="RU003615"/>
    </source>
</evidence>
<evidence type="ECO:0000256" key="12">
    <source>
        <dbReference type="RuleBase" id="RU361134"/>
    </source>
</evidence>
<evidence type="ECO:0000256" key="7">
    <source>
        <dbReference type="ARBA" id="ARBA00022837"/>
    </source>
</evidence>
<evidence type="ECO:0000313" key="15">
    <source>
        <dbReference type="EMBL" id="KAH8977809.1"/>
    </source>
</evidence>
<dbReference type="InterPro" id="IPR006046">
    <property type="entry name" value="Alpha_amylase"/>
</dbReference>
<comment type="cofactor">
    <cofactor evidence="2">
        <name>Ca(2+)</name>
        <dbReference type="ChEBI" id="CHEBI:29108"/>
    </cofactor>
</comment>
<feature type="compositionally biased region" description="Polar residues" evidence="13">
    <location>
        <begin position="529"/>
        <end position="543"/>
    </location>
</feature>
<proteinExistence type="inferred from homology"/>
<dbReference type="GO" id="GO:0046872">
    <property type="term" value="F:metal ion binding"/>
    <property type="evidence" value="ECO:0007669"/>
    <property type="project" value="UniProtKB-KW"/>
</dbReference>
<evidence type="ECO:0000256" key="13">
    <source>
        <dbReference type="SAM" id="MobiDB-lite"/>
    </source>
</evidence>
<dbReference type="InterPro" id="IPR013784">
    <property type="entry name" value="Carb-bd-like_fold"/>
</dbReference>
<dbReference type="SUPFAM" id="SSF51445">
    <property type="entry name" value="(Trans)glycosidases"/>
    <property type="match status" value="1"/>
</dbReference>
<dbReference type="InterPro" id="IPR002044">
    <property type="entry name" value="CBM20"/>
</dbReference>
<comment type="caution">
    <text evidence="15">The sequence shown here is derived from an EMBL/GenBank/DDBJ whole genome shotgun (WGS) entry which is preliminary data.</text>
</comment>
<evidence type="ECO:0000259" key="14">
    <source>
        <dbReference type="PROSITE" id="PS51166"/>
    </source>
</evidence>
<evidence type="ECO:0000313" key="16">
    <source>
        <dbReference type="Proteomes" id="UP001201163"/>
    </source>
</evidence>
<feature type="domain" description="CBM20" evidence="14">
    <location>
        <begin position="443"/>
        <end position="543"/>
    </location>
</feature>
<dbReference type="CDD" id="cd11317">
    <property type="entry name" value="AmyAc_bac_euk_AmyA"/>
    <property type="match status" value="1"/>
</dbReference>
<dbReference type="PANTHER" id="PTHR43447">
    <property type="entry name" value="ALPHA-AMYLASE"/>
    <property type="match status" value="1"/>
</dbReference>
<dbReference type="InterPro" id="IPR031319">
    <property type="entry name" value="A-amylase_C"/>
</dbReference>
<dbReference type="PRINTS" id="PR00110">
    <property type="entry name" value="ALPHAAMYLASE"/>
</dbReference>
<dbReference type="GO" id="GO:0004556">
    <property type="term" value="F:alpha-amylase activity"/>
    <property type="evidence" value="ECO:0007669"/>
    <property type="project" value="UniProtKB-UniRule"/>
</dbReference>
<dbReference type="GO" id="GO:0000272">
    <property type="term" value="P:polysaccharide catabolic process"/>
    <property type="evidence" value="ECO:0007669"/>
    <property type="project" value="UniProtKB-KW"/>
</dbReference>
<keyword evidence="5" id="KW-0479">Metal-binding</keyword>
<evidence type="ECO:0000256" key="8">
    <source>
        <dbReference type="ARBA" id="ARBA00023277"/>
    </source>
</evidence>
<dbReference type="EMBL" id="JAKELL010000272">
    <property type="protein sequence ID" value="KAH8977809.1"/>
    <property type="molecule type" value="Genomic_DNA"/>
</dbReference>
<dbReference type="SMART" id="SM00632">
    <property type="entry name" value="Aamy_C"/>
    <property type="match status" value="1"/>
</dbReference>
<evidence type="ECO:0000256" key="5">
    <source>
        <dbReference type="ARBA" id="ARBA00022723"/>
    </source>
</evidence>
<evidence type="ECO:0000256" key="4">
    <source>
        <dbReference type="ARBA" id="ARBA00012595"/>
    </source>
</evidence>
<dbReference type="GO" id="GO:2001070">
    <property type="term" value="F:starch binding"/>
    <property type="evidence" value="ECO:0007669"/>
    <property type="project" value="InterPro"/>
</dbReference>
<evidence type="ECO:0000256" key="2">
    <source>
        <dbReference type="ARBA" id="ARBA00001913"/>
    </source>
</evidence>
<dbReference type="SMART" id="SM00642">
    <property type="entry name" value="Aamy"/>
    <property type="match status" value="1"/>
</dbReference>
<dbReference type="InterPro" id="IPR013783">
    <property type="entry name" value="Ig-like_fold"/>
</dbReference>
<dbReference type="InterPro" id="IPR006047">
    <property type="entry name" value="GH13_cat_dom"/>
</dbReference>
<reference evidence="15" key="1">
    <citation type="submission" date="2022-01" db="EMBL/GenBank/DDBJ databases">
        <title>Comparative genomics reveals a dynamic genome evolution in the ectomycorrhizal milk-cap (Lactarius) mushrooms.</title>
        <authorList>
            <consortium name="DOE Joint Genome Institute"/>
            <person name="Lebreton A."/>
            <person name="Tang N."/>
            <person name="Kuo A."/>
            <person name="LaButti K."/>
            <person name="Drula E."/>
            <person name="Barry K."/>
            <person name="Clum A."/>
            <person name="Lipzen A."/>
            <person name="Mousain D."/>
            <person name="Ng V."/>
            <person name="Wang R."/>
            <person name="Wang X."/>
            <person name="Dai Y."/>
            <person name="Henrissat B."/>
            <person name="Grigoriev I.V."/>
            <person name="Guerin-Laguette A."/>
            <person name="Yu F."/>
            <person name="Martin F.M."/>
        </authorList>
    </citation>
    <scope>NUCLEOTIDE SEQUENCE</scope>
    <source>
        <strain evidence="15">QP</strain>
    </source>
</reference>
<dbReference type="SMART" id="SM01065">
    <property type="entry name" value="CBM_2"/>
    <property type="match status" value="1"/>
</dbReference>
<keyword evidence="16" id="KW-1185">Reference proteome</keyword>
<dbReference type="Pfam" id="PF02806">
    <property type="entry name" value="Alpha-amylase_C"/>
    <property type="match status" value="1"/>
</dbReference>
<keyword evidence="10" id="KW-0624">Polysaccharide degradation</keyword>
<keyword evidence="7" id="KW-0106">Calcium</keyword>
<dbReference type="Gene3D" id="2.60.40.10">
    <property type="entry name" value="Immunoglobulins"/>
    <property type="match status" value="1"/>
</dbReference>
<evidence type="ECO:0000256" key="1">
    <source>
        <dbReference type="ARBA" id="ARBA00000548"/>
    </source>
</evidence>
<gene>
    <name evidence="15" type="ORF">EDB92DRAFT_2075338</name>
</gene>
<keyword evidence="9 12" id="KW-0326">Glycosidase</keyword>
<name>A0AAD4L7F8_9AGAM</name>
<feature type="region of interest" description="Disordered" evidence="13">
    <location>
        <begin position="520"/>
        <end position="543"/>
    </location>
</feature>
<comment type="similarity">
    <text evidence="3 11">Belongs to the glycosyl hydrolase 13 family.</text>
</comment>
<sequence length="543" mass="58751">MFEWTWDSVAAECTTFLGPAGYAFVQVSPAQEHVQGPEWWTDYQPVSYTLTSKRGTRAQYANMISTCHAVGVGVIADTLWNHMSQKNSGVGVAGSNFTHYNYPGIYQYQDFHHCGGELNDNIVNYGNKTEVWTCQLNDLADLATDTDYVRQQLATYTNDLISLGVDGLRLDASKHMDPNDIANILTRLTTRPYITQEVIYGAGEPVTPALYIGNGDVQEFRYTYALKDAFLTGSISSLQELDNRGWVAGSGANAFVSNHDTERNKASLNAYSPSNAYILATVFSLAHPYSRPSVLSSYTNFYNNDAGAPNSGTGTCTGNVGTNGWFCQHRWQAIAGMVGFRNQVGSAPLTGWISPSSQRIAFFPTGSLGFVAINNADSEWSATFMTGLPAGSYCNVVDGTSVAGVCTGTAFTISNDGCLVATVGARQAIAVHVGALGSGTVMPKIAQQVPVLFYENATTTYGDNIFVVGSVPQLGNWDPSNAIPLDPSNYPVWAATVYLPPNTAFQYKFIRKESNGNVVWESDPDRQDTTPASGTQSVVTSWR</sequence>
<dbReference type="EC" id="3.2.1.1" evidence="4 12"/>
<dbReference type="PROSITE" id="PS51166">
    <property type="entry name" value="CBM20"/>
    <property type="match status" value="1"/>
</dbReference>
<dbReference type="FunFam" id="2.60.40.10:FF:000552">
    <property type="entry name" value="Related to glucoamylase"/>
    <property type="match status" value="1"/>
</dbReference>
<dbReference type="Pfam" id="PF00686">
    <property type="entry name" value="CBM_20"/>
    <property type="match status" value="1"/>
</dbReference>
<dbReference type="AlphaFoldDB" id="A0AAD4L7F8"/>
<dbReference type="InterPro" id="IPR017853">
    <property type="entry name" value="GH"/>
</dbReference>
<protein>
    <recommendedName>
        <fullName evidence="4 12">Alpha-amylase</fullName>
        <ecNumber evidence="4 12">3.2.1.1</ecNumber>
    </recommendedName>
</protein>
<dbReference type="SUPFAM" id="SSF51011">
    <property type="entry name" value="Glycosyl hydrolase domain"/>
    <property type="match status" value="1"/>
</dbReference>
<dbReference type="Pfam" id="PF00128">
    <property type="entry name" value="Alpha-amylase"/>
    <property type="match status" value="1"/>
</dbReference>
<dbReference type="CDD" id="cd05808">
    <property type="entry name" value="CBM20_alpha_amylase"/>
    <property type="match status" value="1"/>
</dbReference>
<dbReference type="Gene3D" id="3.20.20.80">
    <property type="entry name" value="Glycosidases"/>
    <property type="match status" value="1"/>
</dbReference>
<dbReference type="InterPro" id="IPR013780">
    <property type="entry name" value="Glyco_hydro_b"/>
</dbReference>
<organism evidence="15 16">
    <name type="scientific">Lactarius akahatsu</name>
    <dbReference type="NCBI Taxonomy" id="416441"/>
    <lineage>
        <taxon>Eukaryota</taxon>
        <taxon>Fungi</taxon>
        <taxon>Dikarya</taxon>
        <taxon>Basidiomycota</taxon>
        <taxon>Agaricomycotina</taxon>
        <taxon>Agaricomycetes</taxon>
        <taxon>Russulales</taxon>
        <taxon>Russulaceae</taxon>
        <taxon>Lactarius</taxon>
    </lineage>
</organism>
<dbReference type="Proteomes" id="UP001201163">
    <property type="component" value="Unassembled WGS sequence"/>
</dbReference>
<dbReference type="SUPFAM" id="SSF49452">
    <property type="entry name" value="Starch-binding domain-like"/>
    <property type="match status" value="1"/>
</dbReference>
<dbReference type="Gene3D" id="2.60.40.1180">
    <property type="entry name" value="Golgi alpha-mannosidase II"/>
    <property type="match status" value="1"/>
</dbReference>
<accession>A0AAD4L7F8</accession>
<keyword evidence="8 12" id="KW-0119">Carbohydrate metabolism</keyword>
<keyword evidence="6 12" id="KW-0378">Hydrolase</keyword>
<dbReference type="InterPro" id="IPR006048">
    <property type="entry name" value="A-amylase/branching_C"/>
</dbReference>